<keyword evidence="2" id="KW-0479">Metal-binding</keyword>
<dbReference type="Gene3D" id="3.30.2010.10">
    <property type="entry name" value="Metalloproteases ('zincins'), catalytic domain"/>
    <property type="match status" value="1"/>
</dbReference>
<evidence type="ECO:0000313" key="8">
    <source>
        <dbReference type="EMBL" id="MDT0594863.1"/>
    </source>
</evidence>
<keyword evidence="5 6" id="KW-0482">Metalloprotease</keyword>
<evidence type="ECO:0000256" key="6">
    <source>
        <dbReference type="RuleBase" id="RU003983"/>
    </source>
</evidence>
<dbReference type="EMBL" id="JAVRHX010000002">
    <property type="protein sequence ID" value="MDT0594863.1"/>
    <property type="molecule type" value="Genomic_DNA"/>
</dbReference>
<evidence type="ECO:0000256" key="2">
    <source>
        <dbReference type="ARBA" id="ARBA00022723"/>
    </source>
</evidence>
<gene>
    <name evidence="8" type="ORF">RM552_08435</name>
</gene>
<dbReference type="Proteomes" id="UP001253545">
    <property type="component" value="Unassembled WGS sequence"/>
</dbReference>
<evidence type="ECO:0000256" key="3">
    <source>
        <dbReference type="ARBA" id="ARBA00022801"/>
    </source>
</evidence>
<evidence type="ECO:0000313" key="9">
    <source>
        <dbReference type="Proteomes" id="UP001253545"/>
    </source>
</evidence>
<evidence type="ECO:0000256" key="4">
    <source>
        <dbReference type="ARBA" id="ARBA00022833"/>
    </source>
</evidence>
<keyword evidence="4 6" id="KW-0862">Zinc</keyword>
<dbReference type="EC" id="3.4.24.-" evidence="8"/>
<dbReference type="InterPro" id="IPR001915">
    <property type="entry name" value="Peptidase_M48"/>
</dbReference>
<comment type="cofactor">
    <cofactor evidence="6">
        <name>Zn(2+)</name>
        <dbReference type="ChEBI" id="CHEBI:29105"/>
    </cofactor>
    <text evidence="6">Binds 1 zinc ion per subunit.</text>
</comment>
<keyword evidence="3 6" id="KW-0378">Hydrolase</keyword>
<protein>
    <submittedName>
        <fullName evidence="8">M48 family metalloprotease</fullName>
        <ecNumber evidence="8">3.4.24.-</ecNumber>
    </submittedName>
</protein>
<evidence type="ECO:0000259" key="7">
    <source>
        <dbReference type="Pfam" id="PF01435"/>
    </source>
</evidence>
<keyword evidence="1 6" id="KW-0645">Protease</keyword>
<dbReference type="RefSeq" id="WP_311368383.1">
    <property type="nucleotide sequence ID" value="NZ_JAVRHX010000002.1"/>
</dbReference>
<sequence>MTDSTQEKPKPILQALQYHQHICEWLEVNEPKVWHWFSDLDTLEKSIENTRNSLLKETYRLTPESHSNVYELCQLAMQRLGIDAPVTIYQANDGAMNAALYYIPGEIHIVLFGALIDKLEKLELLALLGHELAHFLLWSMDEGRYLIAHQVLEDSVAQAPHNNALYETARLFSLHTEIFADRGAVVATQDYRYSIAVLVKVMTGLSSVAPDAFLSQAKELDEKGNISDAKSHPESYLRALFVDKWQSIQTIEMPTDSAVKLTNEGQAIATNAEQLDAWILSKLKGKLSIHSLDLLDQQQLSRDTSGFFRYFLNETEFETEEVKNQLSMYFSDWDVHQDVLNIDTLKERDFDDSILDYFIALIFDLAFADREQSDEILTKGADVAAKLDVLDMYKNKLKSVLKIPKRKADKLCSLAINLQIDAKHKAAQ</sequence>
<comment type="caution">
    <text evidence="8">The sequence shown here is derived from an EMBL/GenBank/DDBJ whole genome shotgun (WGS) entry which is preliminary data.</text>
</comment>
<comment type="similarity">
    <text evidence="6">Belongs to the peptidase M48 family.</text>
</comment>
<dbReference type="Pfam" id="PF01435">
    <property type="entry name" value="Peptidase_M48"/>
    <property type="match status" value="1"/>
</dbReference>
<proteinExistence type="inferred from homology"/>
<evidence type="ECO:0000256" key="1">
    <source>
        <dbReference type="ARBA" id="ARBA00022670"/>
    </source>
</evidence>
<dbReference type="GO" id="GO:0008237">
    <property type="term" value="F:metallopeptidase activity"/>
    <property type="evidence" value="ECO:0007669"/>
    <property type="project" value="UniProtKB-KW"/>
</dbReference>
<reference evidence="8 9" key="1">
    <citation type="submission" date="2023-09" db="EMBL/GenBank/DDBJ databases">
        <authorList>
            <person name="Rey-Velasco X."/>
        </authorList>
    </citation>
    <scope>NUCLEOTIDE SEQUENCE [LARGE SCALE GENOMIC DNA]</scope>
    <source>
        <strain evidence="8 9">P117</strain>
    </source>
</reference>
<evidence type="ECO:0000256" key="5">
    <source>
        <dbReference type="ARBA" id="ARBA00023049"/>
    </source>
</evidence>
<name>A0ABU2ZS55_9ALTE</name>
<organism evidence="8 9">
    <name type="scientific">Glaciecola petra</name>
    <dbReference type="NCBI Taxonomy" id="3075602"/>
    <lineage>
        <taxon>Bacteria</taxon>
        <taxon>Pseudomonadati</taxon>
        <taxon>Pseudomonadota</taxon>
        <taxon>Gammaproteobacteria</taxon>
        <taxon>Alteromonadales</taxon>
        <taxon>Alteromonadaceae</taxon>
        <taxon>Glaciecola</taxon>
    </lineage>
</organism>
<keyword evidence="9" id="KW-1185">Reference proteome</keyword>
<accession>A0ABU2ZS55</accession>
<feature type="domain" description="Peptidase M48" evidence="7">
    <location>
        <begin position="76"/>
        <end position="243"/>
    </location>
</feature>